<protein>
    <submittedName>
        <fullName evidence="2">ParE toxin of type II toxin-antitoxin system, parDE</fullName>
    </submittedName>
</protein>
<dbReference type="Proteomes" id="UP000254808">
    <property type="component" value="Chromosome"/>
</dbReference>
<sequence>MRVTFQPAAQKEMFESVAYYEQKDHGLGSKFLYEIDSTLSLISAYPESGTLLNAYARRVLLKGFPFGVVYRIYNNQIVILAIMHLRRKPNYWVKRS</sequence>
<dbReference type="OrthoDB" id="595476at2"/>
<name>A0A345UPU9_9BACT</name>
<gene>
    <name evidence="2" type="ORF">CYPRO_3268</name>
</gene>
<reference evidence="2 3" key="1">
    <citation type="submission" date="2018-03" db="EMBL/GenBank/DDBJ databases">
        <title>Phenotypic and genomic properties of Cyclonatronum proteinivorum gen. nov., sp. nov., a haloalkaliphilic bacteroidete from soda lakes possessing Na+-translocating rhodopsin.</title>
        <authorList>
            <person name="Toshchakov S.V."/>
            <person name="Korzhenkov A."/>
            <person name="Samarov N.I."/>
            <person name="Kublanov I.V."/>
            <person name="Muntyan M.S."/>
            <person name="Sorokin D.Y."/>
        </authorList>
    </citation>
    <scope>NUCLEOTIDE SEQUENCE [LARGE SCALE GENOMIC DNA]</scope>
    <source>
        <strain evidence="2 3">Omega</strain>
    </source>
</reference>
<dbReference type="RefSeq" id="WP_114985581.1">
    <property type="nucleotide sequence ID" value="NZ_CP027806.1"/>
</dbReference>
<dbReference type="AlphaFoldDB" id="A0A345UPU9"/>
<evidence type="ECO:0000313" key="2">
    <source>
        <dbReference type="EMBL" id="AXJ02501.1"/>
    </source>
</evidence>
<evidence type="ECO:0000313" key="3">
    <source>
        <dbReference type="Proteomes" id="UP000254808"/>
    </source>
</evidence>
<dbReference type="Gene3D" id="3.30.2310.20">
    <property type="entry name" value="RelE-like"/>
    <property type="match status" value="1"/>
</dbReference>
<dbReference type="Pfam" id="PF05016">
    <property type="entry name" value="ParE_toxin"/>
    <property type="match status" value="1"/>
</dbReference>
<evidence type="ECO:0000256" key="1">
    <source>
        <dbReference type="ARBA" id="ARBA00022649"/>
    </source>
</evidence>
<dbReference type="EMBL" id="CP027806">
    <property type="protein sequence ID" value="AXJ02501.1"/>
    <property type="molecule type" value="Genomic_DNA"/>
</dbReference>
<organism evidence="2 3">
    <name type="scientific">Cyclonatronum proteinivorum</name>
    <dbReference type="NCBI Taxonomy" id="1457365"/>
    <lineage>
        <taxon>Bacteria</taxon>
        <taxon>Pseudomonadati</taxon>
        <taxon>Balneolota</taxon>
        <taxon>Balneolia</taxon>
        <taxon>Balneolales</taxon>
        <taxon>Cyclonatronaceae</taxon>
        <taxon>Cyclonatronum</taxon>
    </lineage>
</organism>
<dbReference type="InterPro" id="IPR007712">
    <property type="entry name" value="RelE/ParE_toxin"/>
</dbReference>
<keyword evidence="3" id="KW-1185">Reference proteome</keyword>
<dbReference type="KEGG" id="cprv:CYPRO_3268"/>
<dbReference type="InterPro" id="IPR035093">
    <property type="entry name" value="RelE/ParE_toxin_dom_sf"/>
</dbReference>
<accession>A0A345UPU9</accession>
<keyword evidence="1" id="KW-1277">Toxin-antitoxin system</keyword>
<proteinExistence type="predicted"/>